<comment type="subunit">
    <text evidence="5">The complex is composed of two ATP-binding proteins (ModC), two transmembrane proteins (ModB) and a solute-binding protein (ModA).</text>
</comment>
<feature type="chain" id="PRO_5012715121" evidence="7">
    <location>
        <begin position="28"/>
        <end position="253"/>
    </location>
</feature>
<feature type="binding site" evidence="6">
    <location>
        <position position="36"/>
    </location>
    <ligand>
        <name>molybdate</name>
        <dbReference type="ChEBI" id="CHEBI:36264"/>
    </ligand>
</feature>
<comment type="similarity">
    <text evidence="1">Belongs to the bacterial solute-binding protein ModA family.</text>
</comment>
<dbReference type="InterPro" id="IPR005950">
    <property type="entry name" value="ModA"/>
</dbReference>
<feature type="binding site" evidence="6">
    <location>
        <position position="63"/>
    </location>
    <ligand>
        <name>molybdate</name>
        <dbReference type="ChEBI" id="CHEBI:36264"/>
    </ligand>
</feature>
<keyword evidence="9" id="KW-1185">Reference proteome</keyword>
<evidence type="ECO:0000313" key="8">
    <source>
        <dbReference type="EMBL" id="SNT71875.1"/>
    </source>
</evidence>
<dbReference type="Gene3D" id="3.40.190.10">
    <property type="entry name" value="Periplasmic binding protein-like II"/>
    <property type="match status" value="2"/>
</dbReference>
<dbReference type="NCBIfam" id="TIGR01256">
    <property type="entry name" value="modA"/>
    <property type="match status" value="1"/>
</dbReference>
<proteinExistence type="inferred from homology"/>
<sequence>MMLPRSARLVAMLLLTAALPAPGVAQADVVIFAAASLKNAMDAVAADFTRETGTKVVLSYAGSGQLAKQVIAGAPADLFISANEAWMDQVDREGLLQERRDLLGNSLVLIGNDPRATPVDLYSGTDLAAMLDGGKLAMALVDSVPAGQYGKAALEYLGLWDSVAASVAQADNVRAALALVSTGEAPLGITYATDAEADPRVSILATFDAETHPAITYPAALISTDDEARAFYDALSGEAATARFEQFGFDVLK</sequence>
<name>A0A239PNK4_9RHOB</name>
<dbReference type="PANTHER" id="PTHR30632:SF17">
    <property type="entry name" value="MOLYBDATE-BINDING PROTEIN MODA"/>
    <property type="match status" value="1"/>
</dbReference>
<dbReference type="GO" id="GO:0030973">
    <property type="term" value="F:molybdate ion binding"/>
    <property type="evidence" value="ECO:0007669"/>
    <property type="project" value="TreeGrafter"/>
</dbReference>
<evidence type="ECO:0000256" key="5">
    <source>
        <dbReference type="ARBA" id="ARBA00062515"/>
    </source>
</evidence>
<evidence type="ECO:0000256" key="3">
    <source>
        <dbReference type="ARBA" id="ARBA00022723"/>
    </source>
</evidence>
<evidence type="ECO:0000256" key="6">
    <source>
        <dbReference type="PIRSR" id="PIRSR004846-1"/>
    </source>
</evidence>
<dbReference type="RefSeq" id="WP_089343211.1">
    <property type="nucleotide sequence ID" value="NZ_CP067129.1"/>
</dbReference>
<dbReference type="GO" id="GO:1901359">
    <property type="term" value="F:tungstate binding"/>
    <property type="evidence" value="ECO:0007669"/>
    <property type="project" value="UniProtKB-ARBA"/>
</dbReference>
<feature type="binding site" evidence="6">
    <location>
        <position position="191"/>
    </location>
    <ligand>
        <name>molybdate</name>
        <dbReference type="ChEBI" id="CHEBI:36264"/>
    </ligand>
</feature>
<evidence type="ECO:0000256" key="1">
    <source>
        <dbReference type="ARBA" id="ARBA00009175"/>
    </source>
</evidence>
<evidence type="ECO:0000256" key="7">
    <source>
        <dbReference type="SAM" id="SignalP"/>
    </source>
</evidence>
<reference evidence="8 9" key="1">
    <citation type="submission" date="2017-07" db="EMBL/GenBank/DDBJ databases">
        <authorList>
            <person name="Sun Z.S."/>
            <person name="Albrecht U."/>
            <person name="Echele G."/>
            <person name="Lee C.C."/>
        </authorList>
    </citation>
    <scope>NUCLEOTIDE SEQUENCE [LARGE SCALE GENOMIC DNA]</scope>
    <source>
        <strain evidence="8 9">DSM 14827</strain>
    </source>
</reference>
<accession>A0A239PNK4</accession>
<dbReference type="GO" id="GO:0046872">
    <property type="term" value="F:metal ion binding"/>
    <property type="evidence" value="ECO:0007669"/>
    <property type="project" value="UniProtKB-KW"/>
</dbReference>
<dbReference type="OrthoDB" id="9785015at2"/>
<keyword evidence="3 6" id="KW-0479">Metal-binding</keyword>
<dbReference type="SUPFAM" id="SSF53850">
    <property type="entry name" value="Periplasmic binding protein-like II"/>
    <property type="match status" value="1"/>
</dbReference>
<evidence type="ECO:0000256" key="2">
    <source>
        <dbReference type="ARBA" id="ARBA00022505"/>
    </source>
</evidence>
<dbReference type="AlphaFoldDB" id="A0A239PNK4"/>
<evidence type="ECO:0000313" key="9">
    <source>
        <dbReference type="Proteomes" id="UP000198307"/>
    </source>
</evidence>
<dbReference type="PANTHER" id="PTHR30632">
    <property type="entry name" value="MOLYBDATE-BINDING PERIPLASMIC PROTEIN"/>
    <property type="match status" value="1"/>
</dbReference>
<protein>
    <submittedName>
        <fullName evidence="8">Molybdate transport system substrate-binding protein</fullName>
    </submittedName>
</protein>
<dbReference type="PIRSF" id="PIRSF004846">
    <property type="entry name" value="ModA"/>
    <property type="match status" value="1"/>
</dbReference>
<dbReference type="GO" id="GO:0030288">
    <property type="term" value="C:outer membrane-bounded periplasmic space"/>
    <property type="evidence" value="ECO:0007669"/>
    <property type="project" value="TreeGrafter"/>
</dbReference>
<organism evidence="8 9">
    <name type="scientific">Paracoccus seriniphilus</name>
    <dbReference type="NCBI Taxonomy" id="184748"/>
    <lineage>
        <taxon>Bacteria</taxon>
        <taxon>Pseudomonadati</taxon>
        <taxon>Pseudomonadota</taxon>
        <taxon>Alphaproteobacteria</taxon>
        <taxon>Rhodobacterales</taxon>
        <taxon>Paracoccaceae</taxon>
        <taxon>Paracoccus</taxon>
    </lineage>
</organism>
<keyword evidence="2 6" id="KW-0500">Molybdenum</keyword>
<dbReference type="FunFam" id="3.40.190.10:FF:000035">
    <property type="entry name" value="Molybdate ABC transporter substrate-binding protein"/>
    <property type="match status" value="1"/>
</dbReference>
<dbReference type="EMBL" id="FZQB01000002">
    <property type="protein sequence ID" value="SNT71875.1"/>
    <property type="molecule type" value="Genomic_DNA"/>
</dbReference>
<gene>
    <name evidence="8" type="ORF">SAMN05444959_102393</name>
</gene>
<feature type="binding site" evidence="6">
    <location>
        <position position="173"/>
    </location>
    <ligand>
        <name>molybdate</name>
        <dbReference type="ChEBI" id="CHEBI:36264"/>
    </ligand>
</feature>
<evidence type="ECO:0000256" key="4">
    <source>
        <dbReference type="ARBA" id="ARBA00022729"/>
    </source>
</evidence>
<dbReference type="InterPro" id="IPR050682">
    <property type="entry name" value="ModA/WtpA"/>
</dbReference>
<dbReference type="GO" id="GO:0015689">
    <property type="term" value="P:molybdate ion transport"/>
    <property type="evidence" value="ECO:0007669"/>
    <property type="project" value="InterPro"/>
</dbReference>
<dbReference type="Proteomes" id="UP000198307">
    <property type="component" value="Unassembled WGS sequence"/>
</dbReference>
<dbReference type="Pfam" id="PF13531">
    <property type="entry name" value="SBP_bac_11"/>
    <property type="match status" value="1"/>
</dbReference>
<feature type="binding site" evidence="6">
    <location>
        <position position="146"/>
    </location>
    <ligand>
        <name>molybdate</name>
        <dbReference type="ChEBI" id="CHEBI:36264"/>
    </ligand>
</feature>
<keyword evidence="4 7" id="KW-0732">Signal</keyword>
<feature type="signal peptide" evidence="7">
    <location>
        <begin position="1"/>
        <end position="27"/>
    </location>
</feature>